<name>A0A9Q0FZL4_9ROSI</name>
<proteinExistence type="predicted"/>
<dbReference type="InterPro" id="IPR034626">
    <property type="entry name" value="OEP24"/>
</dbReference>
<reference evidence="1" key="2">
    <citation type="journal article" date="2023" name="Plants (Basel)">
        <title>Annotation of the Turnera subulata (Passifloraceae) Draft Genome Reveals the S-Locus Evolved after the Divergence of Turneroideae from Passifloroideae in a Stepwise Manner.</title>
        <authorList>
            <person name="Henning P.M."/>
            <person name="Roalson E.H."/>
            <person name="Mir W."/>
            <person name="McCubbin A.G."/>
            <person name="Shore J.S."/>
        </authorList>
    </citation>
    <scope>NUCLEOTIDE SEQUENCE</scope>
    <source>
        <strain evidence="1">F60SS</strain>
    </source>
</reference>
<comment type="caution">
    <text evidence="1">The sequence shown here is derived from an EMBL/GenBank/DDBJ whole genome shotgun (WGS) entry which is preliminary data.</text>
</comment>
<dbReference type="GO" id="GO:0034765">
    <property type="term" value="P:regulation of monoatomic ion transmembrane transport"/>
    <property type="evidence" value="ECO:0007669"/>
    <property type="project" value="InterPro"/>
</dbReference>
<protein>
    <submittedName>
        <fullName evidence="1">Uncharacterized protein</fullName>
    </submittedName>
</protein>
<evidence type="ECO:0000313" key="1">
    <source>
        <dbReference type="EMBL" id="KAJ4840829.1"/>
    </source>
</evidence>
<dbReference type="PANTHER" id="PTHR35284:SF5">
    <property type="entry name" value="OUTER ENVELOPE PORE PROTEIN 24, CHLOROPLASTIC-LIKE"/>
    <property type="match status" value="1"/>
</dbReference>
<dbReference type="OrthoDB" id="1185978at2759"/>
<dbReference type="Proteomes" id="UP001141552">
    <property type="component" value="Unassembled WGS sequence"/>
</dbReference>
<reference evidence="1" key="1">
    <citation type="submission" date="2022-02" db="EMBL/GenBank/DDBJ databases">
        <authorList>
            <person name="Henning P.M."/>
            <person name="McCubbin A.G."/>
            <person name="Shore J.S."/>
        </authorList>
    </citation>
    <scope>NUCLEOTIDE SEQUENCE</scope>
    <source>
        <strain evidence="1">F60SS</strain>
        <tissue evidence="1">Leaves</tissue>
    </source>
</reference>
<dbReference type="GO" id="GO:0022843">
    <property type="term" value="F:voltage-gated monoatomic cation channel activity"/>
    <property type="evidence" value="ECO:0007669"/>
    <property type="project" value="InterPro"/>
</dbReference>
<sequence length="215" mass="23368">MFNCAFTGQYGSSRQGDSAGGKISLSAGDMILSASVTDATIVNGPSLTDLSLRAEKPGSFAIDYDIPKKDMRFQFMNKVNVLNRPLNLTYEHSVRKNRAILGGTLAINPGNNVSVSYGLGGDKCELKYSYANGRGTVIEPSYCLEKKSWNVAVSQRIRDDDAVRATYEASSKVLGVEWSSNSTNRGAYKISASLNLADGVQIPQIRAESTWNFEM</sequence>
<evidence type="ECO:0000313" key="2">
    <source>
        <dbReference type="Proteomes" id="UP001141552"/>
    </source>
</evidence>
<dbReference type="EMBL" id="JAKUCV010002937">
    <property type="protein sequence ID" value="KAJ4840829.1"/>
    <property type="molecule type" value="Genomic_DNA"/>
</dbReference>
<organism evidence="1 2">
    <name type="scientific">Turnera subulata</name>
    <dbReference type="NCBI Taxonomy" id="218843"/>
    <lineage>
        <taxon>Eukaryota</taxon>
        <taxon>Viridiplantae</taxon>
        <taxon>Streptophyta</taxon>
        <taxon>Embryophyta</taxon>
        <taxon>Tracheophyta</taxon>
        <taxon>Spermatophyta</taxon>
        <taxon>Magnoliopsida</taxon>
        <taxon>eudicotyledons</taxon>
        <taxon>Gunneridae</taxon>
        <taxon>Pentapetalae</taxon>
        <taxon>rosids</taxon>
        <taxon>fabids</taxon>
        <taxon>Malpighiales</taxon>
        <taxon>Passifloraceae</taxon>
        <taxon>Turnera</taxon>
    </lineage>
</organism>
<keyword evidence="2" id="KW-1185">Reference proteome</keyword>
<dbReference type="PANTHER" id="PTHR35284">
    <property type="entry name" value="OUTER ENVELOPE PORE PROTEIN 24A, CHLOROPLASTIC-RELATED"/>
    <property type="match status" value="1"/>
</dbReference>
<dbReference type="AlphaFoldDB" id="A0A9Q0FZL4"/>
<gene>
    <name evidence="1" type="ORF">Tsubulata_033463</name>
</gene>
<accession>A0A9Q0FZL4</accession>